<dbReference type="EMBL" id="FOXW01000001">
    <property type="protein sequence ID" value="SFQ03977.1"/>
    <property type="molecule type" value="Genomic_DNA"/>
</dbReference>
<accession>A0A1I5V9E9</accession>
<protein>
    <submittedName>
        <fullName evidence="2">Uncharacterized protein</fullName>
    </submittedName>
</protein>
<dbReference type="AlphaFoldDB" id="A0A1I5V9E9"/>
<proteinExistence type="predicted"/>
<organism evidence="2 3">
    <name type="scientific">Desemzia incerta</name>
    <dbReference type="NCBI Taxonomy" id="82801"/>
    <lineage>
        <taxon>Bacteria</taxon>
        <taxon>Bacillati</taxon>
        <taxon>Bacillota</taxon>
        <taxon>Bacilli</taxon>
        <taxon>Lactobacillales</taxon>
        <taxon>Carnobacteriaceae</taxon>
        <taxon>Desemzia</taxon>
    </lineage>
</organism>
<keyword evidence="3" id="KW-1185">Reference proteome</keyword>
<reference evidence="2 3" key="1">
    <citation type="submission" date="2016-10" db="EMBL/GenBank/DDBJ databases">
        <authorList>
            <person name="de Groot N.N."/>
        </authorList>
    </citation>
    <scope>NUCLEOTIDE SEQUENCE [LARGE SCALE GENOMIC DNA]</scope>
    <source>
        <strain evidence="2 3">DSM 20581</strain>
    </source>
</reference>
<evidence type="ECO:0000313" key="3">
    <source>
        <dbReference type="Proteomes" id="UP000199136"/>
    </source>
</evidence>
<feature type="compositionally biased region" description="Basic and acidic residues" evidence="1">
    <location>
        <begin position="54"/>
        <end position="67"/>
    </location>
</feature>
<dbReference type="RefSeq" id="WP_092479488.1">
    <property type="nucleotide sequence ID" value="NZ_FOXW01000001.1"/>
</dbReference>
<feature type="region of interest" description="Disordered" evidence="1">
    <location>
        <begin position="1"/>
        <end position="67"/>
    </location>
</feature>
<sequence>MAQQPPGDGQNPIVNPFFVKEGLGEIVSPAEEDEKTEADKENETAPEDFQSFGDPEKLKQVKKENGD</sequence>
<dbReference type="Proteomes" id="UP000199136">
    <property type="component" value="Unassembled WGS sequence"/>
</dbReference>
<evidence type="ECO:0000256" key="1">
    <source>
        <dbReference type="SAM" id="MobiDB-lite"/>
    </source>
</evidence>
<gene>
    <name evidence="2" type="ORF">SAMN04488506_0423</name>
</gene>
<evidence type="ECO:0000313" key="2">
    <source>
        <dbReference type="EMBL" id="SFQ03977.1"/>
    </source>
</evidence>
<name>A0A1I5V9E9_9LACT</name>